<sequence length="664" mass="73225">MSMGDAAHETQLIQLCDQQRTEIAGLLAQLRRAPVASLETAAVERKARTLLATWQQKVEEGEALGLPGLDAQRNLLFQMQRALSAVSTQLRRRRLATTAGAQPSAAPVSGEERLALERELLIEPQSITTHDVRPSKPAYGEAATTRSAASDQTALGTTELSAVASQITRRIHRTTLLANQELERSKAISDSITESSANIRRMDQKYDEYQGQMALGNRRIEQLRRAERRRRRYVALAFLALLASVCFIVLRRLGTAKTLGLLSVAMRFALWTMLKVTNFLIGAAGRLWRLIQKLMQKQIPPIDADTRFVADDHVDLGFHRSTPDTHWDPQTRHPHRQMQIQQLKHPFENSGPEENHTWPLDCIQDSTEQSLHSGSQDVELGTSNESPEAAQEKSVEAGSSDAPPEGIASPETTPSVDREAYEASRACSSVVVNTTEYAQNSTRVAVTHEAMPPHDPAHVKKEFTLLQSYTTQKDDSNGRNPATSMESTATLRVGPRASAKTTTLSVLERKDPGSELETQHSSDATQAIETPAVPLPVENTVMMTRPSYRMGKSATSVKHQISPESLEGDEMVRMTPSNESLLGQHPSFTSEVQLNTIASDQDTELRTSSSIASQYMDEDKDGLGIQTSERVYLSNDTQKNFTDTHSGGIQDPNHPTKQALDTGE</sequence>
<evidence type="ECO:0000259" key="12">
    <source>
        <dbReference type="Pfam" id="PF03908"/>
    </source>
</evidence>
<dbReference type="PANTHER" id="PTHR12825">
    <property type="entry name" value="BNIP1-RELATED"/>
    <property type="match status" value="1"/>
</dbReference>
<comment type="subcellular location">
    <subcellularLocation>
        <location evidence="1">Endoplasmic reticulum membrane</location>
        <topology evidence="1">Single-pass type IV membrane protein</topology>
    </subcellularLocation>
</comment>
<feature type="compositionally biased region" description="Polar residues" evidence="10">
    <location>
        <begin position="553"/>
        <end position="563"/>
    </location>
</feature>
<evidence type="ECO:0000256" key="6">
    <source>
        <dbReference type="ARBA" id="ARBA00022989"/>
    </source>
</evidence>
<keyword evidence="6 11" id="KW-1133">Transmembrane helix</keyword>
<keyword evidence="4" id="KW-0256">Endoplasmic reticulum</keyword>
<evidence type="ECO:0000256" key="7">
    <source>
        <dbReference type="ARBA" id="ARBA00023054"/>
    </source>
</evidence>
<feature type="compositionally biased region" description="Polar residues" evidence="10">
    <location>
        <begin position="368"/>
        <end position="386"/>
    </location>
</feature>
<evidence type="ECO:0000256" key="11">
    <source>
        <dbReference type="SAM" id="Phobius"/>
    </source>
</evidence>
<keyword evidence="14" id="KW-1185">Reference proteome</keyword>
<evidence type="ECO:0000256" key="1">
    <source>
        <dbReference type="ARBA" id="ARBA00004163"/>
    </source>
</evidence>
<keyword evidence="3 11" id="KW-0812">Transmembrane</keyword>
<keyword evidence="7" id="KW-0175">Coiled coil</keyword>
<feature type="region of interest" description="Disordered" evidence="10">
    <location>
        <begin position="470"/>
        <end position="570"/>
    </location>
</feature>
<dbReference type="InterPro" id="IPR056173">
    <property type="entry name" value="Sec20_C"/>
</dbReference>
<feature type="transmembrane region" description="Helical" evidence="11">
    <location>
        <begin position="233"/>
        <end position="250"/>
    </location>
</feature>
<dbReference type="STRING" id="280699.M1V406"/>
<feature type="compositionally biased region" description="Polar residues" evidence="10">
    <location>
        <begin position="625"/>
        <end position="647"/>
    </location>
</feature>
<dbReference type="Proteomes" id="UP000007014">
    <property type="component" value="Chromosome 3"/>
</dbReference>
<dbReference type="GeneID" id="16992377"/>
<feature type="region of interest" description="Disordered" evidence="10">
    <location>
        <begin position="368"/>
        <end position="421"/>
    </location>
</feature>
<dbReference type="Gramene" id="CMC140CT">
    <property type="protein sequence ID" value="CMC140CT"/>
    <property type="gene ID" value="CMC140C"/>
</dbReference>
<evidence type="ECO:0000313" key="14">
    <source>
        <dbReference type="Proteomes" id="UP000007014"/>
    </source>
</evidence>
<dbReference type="GO" id="GO:0005484">
    <property type="term" value="F:SNAP receptor activity"/>
    <property type="evidence" value="ECO:0007669"/>
    <property type="project" value="InterPro"/>
</dbReference>
<dbReference type="GO" id="GO:0006890">
    <property type="term" value="P:retrograde vesicle-mediated transport, Golgi to endoplasmic reticulum"/>
    <property type="evidence" value="ECO:0007669"/>
    <property type="project" value="InterPro"/>
</dbReference>
<dbReference type="InterPro" id="IPR005606">
    <property type="entry name" value="Sec20"/>
</dbReference>
<gene>
    <name evidence="13" type="ORF">CYME_CMC140C</name>
</gene>
<evidence type="ECO:0000256" key="10">
    <source>
        <dbReference type="SAM" id="MobiDB-lite"/>
    </source>
</evidence>
<feature type="compositionally biased region" description="Basic and acidic residues" evidence="10">
    <location>
        <begin position="320"/>
        <end position="331"/>
    </location>
</feature>
<dbReference type="EMBL" id="AP006485">
    <property type="protein sequence ID" value="BAM79065.1"/>
    <property type="molecule type" value="Genomic_DNA"/>
</dbReference>
<evidence type="ECO:0000256" key="8">
    <source>
        <dbReference type="ARBA" id="ARBA00023136"/>
    </source>
</evidence>
<reference evidence="13 14" key="1">
    <citation type="journal article" date="2004" name="Nature">
        <title>Genome sequence of the ultrasmall unicellular red alga Cyanidioschyzon merolae 10D.</title>
        <authorList>
            <person name="Matsuzaki M."/>
            <person name="Misumi O."/>
            <person name="Shin-i T."/>
            <person name="Maruyama S."/>
            <person name="Takahara M."/>
            <person name="Miyagishima S."/>
            <person name="Mori T."/>
            <person name="Nishida K."/>
            <person name="Yagisawa F."/>
            <person name="Nishida K."/>
            <person name="Yoshida Y."/>
            <person name="Nishimura Y."/>
            <person name="Nakao S."/>
            <person name="Kobayashi T."/>
            <person name="Momoyama Y."/>
            <person name="Higashiyama T."/>
            <person name="Minoda A."/>
            <person name="Sano M."/>
            <person name="Nomoto H."/>
            <person name="Oishi K."/>
            <person name="Hayashi H."/>
            <person name="Ohta F."/>
            <person name="Nishizaka S."/>
            <person name="Haga S."/>
            <person name="Miura S."/>
            <person name="Morishita T."/>
            <person name="Kabeya Y."/>
            <person name="Terasawa K."/>
            <person name="Suzuki Y."/>
            <person name="Ishii Y."/>
            <person name="Asakawa S."/>
            <person name="Takano H."/>
            <person name="Ohta N."/>
            <person name="Kuroiwa H."/>
            <person name="Tanaka K."/>
            <person name="Shimizu N."/>
            <person name="Sugano S."/>
            <person name="Sato N."/>
            <person name="Nozaki H."/>
            <person name="Ogasawara N."/>
            <person name="Kohara Y."/>
            <person name="Kuroiwa T."/>
        </authorList>
    </citation>
    <scope>NUCLEOTIDE SEQUENCE [LARGE SCALE GENOMIC DNA]</scope>
    <source>
        <strain evidence="13 14">10D</strain>
    </source>
</reference>
<dbReference type="RefSeq" id="XP_005535351.1">
    <property type="nucleotide sequence ID" value="XM_005535294.1"/>
</dbReference>
<dbReference type="Pfam" id="PF03908">
    <property type="entry name" value="Sec20"/>
    <property type="match status" value="1"/>
</dbReference>
<dbReference type="PANTHER" id="PTHR12825:SF0">
    <property type="entry name" value="VESICLE TRANSPORT PROTEIN SEC20"/>
    <property type="match status" value="1"/>
</dbReference>
<keyword evidence="5" id="KW-0931">ER-Golgi transport</keyword>
<evidence type="ECO:0000256" key="2">
    <source>
        <dbReference type="ARBA" id="ARBA00022448"/>
    </source>
</evidence>
<evidence type="ECO:0000313" key="13">
    <source>
        <dbReference type="EMBL" id="BAM79065.1"/>
    </source>
</evidence>
<feature type="transmembrane region" description="Helical" evidence="11">
    <location>
        <begin position="270"/>
        <end position="288"/>
    </location>
</feature>
<feature type="compositionally biased region" description="Polar residues" evidence="10">
    <location>
        <begin position="599"/>
        <end position="613"/>
    </location>
</feature>
<proteinExistence type="inferred from homology"/>
<accession>M1V406</accession>
<evidence type="ECO:0000256" key="9">
    <source>
        <dbReference type="ARBA" id="ARBA00037934"/>
    </source>
</evidence>
<feature type="compositionally biased region" description="Polar residues" evidence="10">
    <location>
        <begin position="478"/>
        <end position="490"/>
    </location>
</feature>
<keyword evidence="2" id="KW-0813">Transport</keyword>
<dbReference type="OrthoDB" id="10673346at2759"/>
<feature type="region of interest" description="Disordered" evidence="10">
    <location>
        <begin position="320"/>
        <end position="339"/>
    </location>
</feature>
<protein>
    <recommendedName>
        <fullName evidence="12">Sec20 C-terminal domain-containing protein</fullName>
    </recommendedName>
</protein>
<reference evidence="13 14" key="2">
    <citation type="journal article" date="2007" name="BMC Biol.">
        <title>A 100%-complete sequence reveals unusually simple genomic features in the hot-spring red alga Cyanidioschyzon merolae.</title>
        <authorList>
            <person name="Nozaki H."/>
            <person name="Takano H."/>
            <person name="Misumi O."/>
            <person name="Terasawa K."/>
            <person name="Matsuzaki M."/>
            <person name="Maruyama S."/>
            <person name="Nishida K."/>
            <person name="Yagisawa F."/>
            <person name="Yoshida Y."/>
            <person name="Fujiwara T."/>
            <person name="Takio S."/>
            <person name="Tamura K."/>
            <person name="Chung S.J."/>
            <person name="Nakamura S."/>
            <person name="Kuroiwa H."/>
            <person name="Tanaka K."/>
            <person name="Sato N."/>
            <person name="Kuroiwa T."/>
        </authorList>
    </citation>
    <scope>NUCLEOTIDE SEQUENCE [LARGE SCALE GENOMIC DNA]</scope>
    <source>
        <strain evidence="13 14">10D</strain>
    </source>
</reference>
<feature type="compositionally biased region" description="Basic and acidic residues" evidence="10">
    <location>
        <begin position="507"/>
        <end position="520"/>
    </location>
</feature>
<evidence type="ECO:0000256" key="5">
    <source>
        <dbReference type="ARBA" id="ARBA00022892"/>
    </source>
</evidence>
<keyword evidence="8 11" id="KW-0472">Membrane</keyword>
<evidence type="ECO:0000256" key="4">
    <source>
        <dbReference type="ARBA" id="ARBA00022824"/>
    </source>
</evidence>
<dbReference type="GO" id="GO:0005789">
    <property type="term" value="C:endoplasmic reticulum membrane"/>
    <property type="evidence" value="ECO:0007669"/>
    <property type="project" value="UniProtKB-SubCell"/>
</dbReference>
<dbReference type="KEGG" id="cme:CYME_CMC140C"/>
<feature type="domain" description="Sec20 C-terminal" evidence="12">
    <location>
        <begin position="164"/>
        <end position="253"/>
    </location>
</feature>
<evidence type="ECO:0000256" key="3">
    <source>
        <dbReference type="ARBA" id="ARBA00022692"/>
    </source>
</evidence>
<name>M1V406_CYAM1</name>
<dbReference type="AlphaFoldDB" id="M1V406"/>
<feature type="region of interest" description="Disordered" evidence="10">
    <location>
        <begin position="599"/>
        <end position="664"/>
    </location>
</feature>
<dbReference type="GO" id="GO:0031201">
    <property type="term" value="C:SNARE complex"/>
    <property type="evidence" value="ECO:0007669"/>
    <property type="project" value="TreeGrafter"/>
</dbReference>
<comment type="similarity">
    <text evidence="9">Belongs to the SEC20 family.</text>
</comment>
<dbReference type="HOGENOM" id="CLU_413554_0_0_1"/>
<organism evidence="13 14">
    <name type="scientific">Cyanidioschyzon merolae (strain NIES-3377 / 10D)</name>
    <name type="common">Unicellular red alga</name>
    <dbReference type="NCBI Taxonomy" id="280699"/>
    <lineage>
        <taxon>Eukaryota</taxon>
        <taxon>Rhodophyta</taxon>
        <taxon>Bangiophyceae</taxon>
        <taxon>Cyanidiales</taxon>
        <taxon>Cyanidiaceae</taxon>
        <taxon>Cyanidioschyzon</taxon>
    </lineage>
</organism>